<reference evidence="2" key="2">
    <citation type="submission" date="2020-02" db="EMBL/GenBank/DDBJ databases">
        <authorList>
            <person name="Matsumoto Y."/>
            <person name="Kinjo T."/>
            <person name="Motooka D."/>
            <person name="Nabeya D."/>
            <person name="Jung N."/>
            <person name="Uechi K."/>
            <person name="Horii T."/>
            <person name="Iida T."/>
            <person name="Fujita J."/>
            <person name="Nakamura S."/>
        </authorList>
    </citation>
    <scope>NUCLEOTIDE SEQUENCE</scope>
    <source>
        <strain evidence="2">JCM 15653</strain>
    </source>
</reference>
<feature type="domain" description="NodB homology" evidence="1">
    <location>
        <begin position="40"/>
        <end position="263"/>
    </location>
</feature>
<evidence type="ECO:0000313" key="5">
    <source>
        <dbReference type="Proteomes" id="UP001162885"/>
    </source>
</evidence>
<sequence length="290" mass="31929">MTTPAAPVPWPDGARCAASFTFDVDAEAAMLGVSHAHADRMSAISHQAYGPLTAMPRLLEILARQNITSTFFMPGYTAFRYPDVARAIVDAGHEIAHHGYLHEPLRGLSEAEEAAILDRASDTLEQITGVRPIGYRAPMWELNWHSPKLLRDKGFLYDSSLMDTDHPYELAVDGGGPLVEIPIGWGLDDIQQYCFVPGLYDTGVIDSPVKATEVWRLEFDAMRDAGACWVLTNHPFVSGRPSRAKALEELIAYVRGFDDVWVTSLGAIAQHVRGLGLTPRSVERPDPADY</sequence>
<reference evidence="2 4" key="1">
    <citation type="journal article" date="2019" name="Emerg. Microbes Infect.">
        <title>Comprehensive subspecies identification of 175 nontuberculous mycobacteria species based on 7547 genomic profiles.</title>
        <authorList>
            <person name="Matsumoto Y."/>
            <person name="Kinjo T."/>
            <person name="Motooka D."/>
            <person name="Nabeya D."/>
            <person name="Jung N."/>
            <person name="Uechi K."/>
            <person name="Horii T."/>
            <person name="Iida T."/>
            <person name="Fujita J."/>
            <person name="Nakamura S."/>
        </authorList>
    </citation>
    <scope>NUCLEOTIDE SEQUENCE [LARGE SCALE GENOMIC DNA]</scope>
    <source>
        <strain evidence="2 4">JCM 15653</strain>
    </source>
</reference>
<organism evidence="3 5">
    <name type="scientific">Mycolicibacterium boenickei</name>
    <dbReference type="NCBI Taxonomy" id="146017"/>
    <lineage>
        <taxon>Bacteria</taxon>
        <taxon>Bacillati</taxon>
        <taxon>Actinomycetota</taxon>
        <taxon>Actinomycetes</taxon>
        <taxon>Mycobacteriales</taxon>
        <taxon>Mycobacteriaceae</taxon>
        <taxon>Mycolicibacterium</taxon>
    </lineage>
</organism>
<dbReference type="CDD" id="cd10938">
    <property type="entry name" value="CE4_HpPgdA_like"/>
    <property type="match status" value="1"/>
</dbReference>
<dbReference type="AlphaFoldDB" id="A0AAX2ZXE1"/>
<protein>
    <submittedName>
        <fullName evidence="3">Polysaccharide deacetylase</fullName>
    </submittedName>
</protein>
<dbReference type="GO" id="GO:0016810">
    <property type="term" value="F:hydrolase activity, acting on carbon-nitrogen (but not peptide) bonds"/>
    <property type="evidence" value="ECO:0007669"/>
    <property type="project" value="InterPro"/>
</dbReference>
<gene>
    <name evidence="3" type="ORF">H5U98_29300</name>
    <name evidence="2" type="ORF">MBOE_08030</name>
</gene>
<evidence type="ECO:0000313" key="3">
    <source>
        <dbReference type="EMBL" id="UNB99512.1"/>
    </source>
</evidence>
<dbReference type="SUPFAM" id="SSF88713">
    <property type="entry name" value="Glycoside hydrolase/deacetylase"/>
    <property type="match status" value="1"/>
</dbReference>
<name>A0AAX2ZXE1_9MYCO</name>
<dbReference type="Gene3D" id="3.20.20.370">
    <property type="entry name" value="Glycoside hydrolase/deacetylase"/>
    <property type="match status" value="1"/>
</dbReference>
<dbReference type="InterPro" id="IPR037950">
    <property type="entry name" value="PgdA-like"/>
</dbReference>
<dbReference type="Proteomes" id="UP000466683">
    <property type="component" value="Chromosome"/>
</dbReference>
<dbReference type="EMBL" id="AP022579">
    <property type="protein sequence ID" value="BBX89154.1"/>
    <property type="molecule type" value="Genomic_DNA"/>
</dbReference>
<evidence type="ECO:0000313" key="4">
    <source>
        <dbReference type="Proteomes" id="UP000466683"/>
    </source>
</evidence>
<dbReference type="Proteomes" id="UP001162885">
    <property type="component" value="Chromosome"/>
</dbReference>
<keyword evidence="4" id="KW-1185">Reference proteome</keyword>
<dbReference type="GO" id="GO:0005975">
    <property type="term" value="P:carbohydrate metabolic process"/>
    <property type="evidence" value="ECO:0007669"/>
    <property type="project" value="InterPro"/>
</dbReference>
<dbReference type="PROSITE" id="PS51677">
    <property type="entry name" value="NODB"/>
    <property type="match status" value="1"/>
</dbReference>
<proteinExistence type="predicted"/>
<dbReference type="RefSeq" id="WP_077740589.1">
    <property type="nucleotide sequence ID" value="NZ_AP022579.1"/>
</dbReference>
<dbReference type="PANTHER" id="PTHR47561:SF1">
    <property type="entry name" value="POLYSACCHARIDE DEACETYLASE FAMILY PROTEIN (AFU_ORTHOLOGUE AFUA_6G05030)"/>
    <property type="match status" value="1"/>
</dbReference>
<dbReference type="InterPro" id="IPR002509">
    <property type="entry name" value="NODB_dom"/>
</dbReference>
<evidence type="ECO:0000313" key="2">
    <source>
        <dbReference type="EMBL" id="BBX89154.1"/>
    </source>
</evidence>
<evidence type="ECO:0000259" key="1">
    <source>
        <dbReference type="PROSITE" id="PS51677"/>
    </source>
</evidence>
<reference evidence="3 5" key="3">
    <citation type="journal article" date="2022" name="BMC Genomics">
        <title>Comparative genome analysis of mycobacteria focusing on tRNA and non-coding RNA.</title>
        <authorList>
            <person name="Behra P.R.K."/>
            <person name="Pettersson B.M.F."/>
            <person name="Ramesh M."/>
            <person name="Das S."/>
            <person name="Dasgupta S."/>
            <person name="Kirsebom L.A."/>
        </authorList>
    </citation>
    <scope>NUCLEOTIDE SEQUENCE [LARGE SCALE GENOMIC DNA]</scope>
    <source>
        <strain evidence="3 5">DSM 44677</strain>
    </source>
</reference>
<dbReference type="PANTHER" id="PTHR47561">
    <property type="entry name" value="POLYSACCHARIDE DEACETYLASE FAMILY PROTEIN (AFU_ORTHOLOGUE AFUA_6G05030)"/>
    <property type="match status" value="1"/>
</dbReference>
<accession>A0AAX2ZXE1</accession>
<dbReference type="Pfam" id="PF01522">
    <property type="entry name" value="Polysacc_deac_1"/>
    <property type="match status" value="1"/>
</dbReference>
<dbReference type="EMBL" id="CP060016">
    <property type="protein sequence ID" value="UNB99512.1"/>
    <property type="molecule type" value="Genomic_DNA"/>
</dbReference>
<dbReference type="InterPro" id="IPR011330">
    <property type="entry name" value="Glyco_hydro/deAcase_b/a-brl"/>
</dbReference>